<evidence type="ECO:0000313" key="3">
    <source>
        <dbReference type="EMBL" id="MDO3636050.1"/>
    </source>
</evidence>
<dbReference type="RefSeq" id="WP_302913903.1">
    <property type="nucleotide sequence ID" value="NZ_JAUMSQ010000051.1"/>
</dbReference>
<proteinExistence type="predicted"/>
<evidence type="ECO:0000313" key="4">
    <source>
        <dbReference type="Proteomes" id="UP001168823"/>
    </source>
</evidence>
<feature type="region of interest" description="Disordered" evidence="2">
    <location>
        <begin position="717"/>
        <end position="740"/>
    </location>
</feature>
<accession>A0ABT8UE33</accession>
<evidence type="ECO:0000256" key="1">
    <source>
        <dbReference type="ARBA" id="ARBA00023172"/>
    </source>
</evidence>
<reference evidence="3" key="1">
    <citation type="submission" date="2023-07" db="EMBL/GenBank/DDBJ databases">
        <title>Mycolicibacterium sp. nov., a novel bacterial species.</title>
        <authorList>
            <person name="Cao Y."/>
        </authorList>
    </citation>
    <scope>NUCLEOTIDE SEQUENCE</scope>
    <source>
        <strain evidence="3">KC 300</strain>
    </source>
</reference>
<comment type="caution">
    <text evidence="3">The sequence shown here is derived from an EMBL/GenBank/DDBJ whole genome shotgun (WGS) entry which is preliminary data.</text>
</comment>
<keyword evidence="1" id="KW-0233">DNA recombination</keyword>
<gene>
    <name evidence="3" type="ORF">Q2100_09875</name>
</gene>
<protein>
    <submittedName>
        <fullName evidence="3">Site-specific integrase</fullName>
    </submittedName>
</protein>
<dbReference type="Gene3D" id="1.10.443.10">
    <property type="entry name" value="Intergrase catalytic core"/>
    <property type="match status" value="1"/>
</dbReference>
<dbReference type="Proteomes" id="UP001168823">
    <property type="component" value="Unassembled WGS sequence"/>
</dbReference>
<organism evidence="3 4">
    <name type="scientific">Mycolicibacterium arseniciresistens</name>
    <dbReference type="NCBI Taxonomy" id="3062257"/>
    <lineage>
        <taxon>Bacteria</taxon>
        <taxon>Bacillati</taxon>
        <taxon>Actinomycetota</taxon>
        <taxon>Actinomycetes</taxon>
        <taxon>Mycobacteriales</taxon>
        <taxon>Mycobacteriaceae</taxon>
        <taxon>Mycolicibacterium</taxon>
    </lineage>
</organism>
<dbReference type="EMBL" id="JAUMSQ010000051">
    <property type="protein sequence ID" value="MDO3636050.1"/>
    <property type="molecule type" value="Genomic_DNA"/>
</dbReference>
<keyword evidence="4" id="KW-1185">Reference proteome</keyword>
<evidence type="ECO:0000256" key="2">
    <source>
        <dbReference type="SAM" id="MobiDB-lite"/>
    </source>
</evidence>
<sequence>MNTQSSTAPDSTALPRSAFVGIDICRAASLPLTEGARRPLFDDDVWNLDEVIGTAVALAKCQQQLDFRPLTNPRWRQVAKEYVFALLVPHHEQVRVLPHAYRVAFGLQTCTMRLAELARFFRWLTEQGVDQLTQLDQGLCDGYLNWRRDIRSEKDEPIRQAQMVHYHAAMVMIDIAEYSELFTADRCRTGFRPWPGKSAAEAAGVKTNTGENKTPPLPMETLRPLLSAALYIVDTLGPHILALRDELVERTERKANLRTMRACPTDKLLAVLDRQLREGEPFDERLGRFSAVKSSAYGGPLDDINFTPLAHAVGSRQFYGRWLHEQPALRNTIENVLAVVGTEKPLCRNAALVPRADDDTEVPWTEPLHYTVADDLPSLLRTACLLVVAILTGMRSGELMELQRGCPTEEEIAPGLTRYRLKGKVIKGRALGGEPEEWVVIPEAHRAAAVAEKLIGFDVHGVRSDADHLFGRFSYQDLVGRLRSWVNGPAGARLGLQPIPDETFTLRMLRRRLAIELAYRPAGLLAAKVQLKHVSVVTTEGYAARPGGAQAKLWAEISQHEQSRNIELTLEAFADFGRGVMPAGPGARELIDYFGSIDARLDREQASPKVLPNDQQLRNLLSRRAKTLHLAVANYCWFSDPARALCLKIAGTPTAEKPLIGMCDAARCPQATHHARHRDTWSEAVKSTTTFLGSLSKTQKSERQRLQSELSRAQRVIDGIDAASTGGPAGSLETPTHGPS</sequence>
<name>A0ABT8UE33_9MYCO</name>
<dbReference type="InterPro" id="IPR013762">
    <property type="entry name" value="Integrase-like_cat_sf"/>
</dbReference>
<dbReference type="InterPro" id="IPR011010">
    <property type="entry name" value="DNA_brk_join_enz"/>
</dbReference>
<dbReference type="SUPFAM" id="SSF56349">
    <property type="entry name" value="DNA breaking-rejoining enzymes"/>
    <property type="match status" value="1"/>
</dbReference>